<dbReference type="InParanoid" id="A0A1B7N7H0"/>
<protein>
    <submittedName>
        <fullName evidence="1">Uncharacterized protein</fullName>
    </submittedName>
</protein>
<gene>
    <name evidence="1" type="ORF">K503DRAFT_575726</name>
</gene>
<dbReference type="EMBL" id="KV448200">
    <property type="protein sequence ID" value="OAX40791.1"/>
    <property type="molecule type" value="Genomic_DNA"/>
</dbReference>
<evidence type="ECO:0000313" key="1">
    <source>
        <dbReference type="EMBL" id="OAX40791.1"/>
    </source>
</evidence>
<name>A0A1B7N7H0_9AGAM</name>
<reference evidence="1 2" key="1">
    <citation type="submission" date="2016-06" db="EMBL/GenBank/DDBJ databases">
        <title>Comparative genomics of the ectomycorrhizal sister species Rhizopogon vinicolor and Rhizopogon vesiculosus (Basidiomycota: Boletales) reveals a divergence of the mating type B locus.</title>
        <authorList>
            <consortium name="DOE Joint Genome Institute"/>
            <person name="Mujic A.B."/>
            <person name="Kuo A."/>
            <person name="Tritt A."/>
            <person name="Lipzen A."/>
            <person name="Chen C."/>
            <person name="Johnson J."/>
            <person name="Sharma A."/>
            <person name="Barry K."/>
            <person name="Grigoriev I.V."/>
            <person name="Spatafora J.W."/>
        </authorList>
    </citation>
    <scope>NUCLEOTIDE SEQUENCE [LARGE SCALE GENOMIC DNA]</scope>
    <source>
        <strain evidence="1 2">AM-OR11-026</strain>
    </source>
</reference>
<organism evidence="1 2">
    <name type="scientific">Rhizopogon vinicolor AM-OR11-026</name>
    <dbReference type="NCBI Taxonomy" id="1314800"/>
    <lineage>
        <taxon>Eukaryota</taxon>
        <taxon>Fungi</taxon>
        <taxon>Dikarya</taxon>
        <taxon>Basidiomycota</taxon>
        <taxon>Agaricomycotina</taxon>
        <taxon>Agaricomycetes</taxon>
        <taxon>Agaricomycetidae</taxon>
        <taxon>Boletales</taxon>
        <taxon>Suillineae</taxon>
        <taxon>Rhizopogonaceae</taxon>
        <taxon>Rhizopogon</taxon>
    </lineage>
</organism>
<dbReference type="Proteomes" id="UP000092154">
    <property type="component" value="Unassembled WGS sequence"/>
</dbReference>
<sequence>MQSWYPPNTSVILHISFYSPALLLSFTTCWNPSPASSFMSTSTNNVQPYDIRSKITYILRPPFHGLREIPCVIGCRSHDIHGTSANSVASSK</sequence>
<evidence type="ECO:0000313" key="2">
    <source>
        <dbReference type="Proteomes" id="UP000092154"/>
    </source>
</evidence>
<proteinExistence type="predicted"/>
<dbReference type="AlphaFoldDB" id="A0A1B7N7H0"/>
<accession>A0A1B7N7H0</accession>
<keyword evidence="2" id="KW-1185">Reference proteome</keyword>